<name>A0AAP0B0H6_9ASPA</name>
<dbReference type="Proteomes" id="UP001418222">
    <property type="component" value="Unassembled WGS sequence"/>
</dbReference>
<dbReference type="EMBL" id="JBBWWQ010000018">
    <property type="protein sequence ID" value="KAK8921596.1"/>
    <property type="molecule type" value="Genomic_DNA"/>
</dbReference>
<protein>
    <submittedName>
        <fullName evidence="1">Uncharacterized protein</fullName>
    </submittedName>
</protein>
<proteinExistence type="predicted"/>
<evidence type="ECO:0000313" key="1">
    <source>
        <dbReference type="EMBL" id="KAK8921596.1"/>
    </source>
</evidence>
<gene>
    <name evidence="1" type="ORF">KSP39_PZI020097</name>
</gene>
<keyword evidence="2" id="KW-1185">Reference proteome</keyword>
<dbReference type="AlphaFoldDB" id="A0AAP0B0H6"/>
<organism evidence="1 2">
    <name type="scientific">Platanthera zijinensis</name>
    <dbReference type="NCBI Taxonomy" id="2320716"/>
    <lineage>
        <taxon>Eukaryota</taxon>
        <taxon>Viridiplantae</taxon>
        <taxon>Streptophyta</taxon>
        <taxon>Embryophyta</taxon>
        <taxon>Tracheophyta</taxon>
        <taxon>Spermatophyta</taxon>
        <taxon>Magnoliopsida</taxon>
        <taxon>Liliopsida</taxon>
        <taxon>Asparagales</taxon>
        <taxon>Orchidaceae</taxon>
        <taxon>Orchidoideae</taxon>
        <taxon>Orchideae</taxon>
        <taxon>Orchidinae</taxon>
        <taxon>Platanthera</taxon>
    </lineage>
</organism>
<sequence length="56" mass="6471">MNGGLESKTKPIVKIKRMVKGGLLLLQNQTMKRMLFKPLLVLFLAIWQQHKKAKHS</sequence>
<comment type="caution">
    <text evidence="1">The sequence shown here is derived from an EMBL/GenBank/DDBJ whole genome shotgun (WGS) entry which is preliminary data.</text>
</comment>
<reference evidence="1 2" key="1">
    <citation type="journal article" date="2022" name="Nat. Plants">
        <title>Genomes of leafy and leafless Platanthera orchids illuminate the evolution of mycoheterotrophy.</title>
        <authorList>
            <person name="Li M.H."/>
            <person name="Liu K.W."/>
            <person name="Li Z."/>
            <person name="Lu H.C."/>
            <person name="Ye Q.L."/>
            <person name="Zhang D."/>
            <person name="Wang J.Y."/>
            <person name="Li Y.F."/>
            <person name="Zhong Z.M."/>
            <person name="Liu X."/>
            <person name="Yu X."/>
            <person name="Liu D.K."/>
            <person name="Tu X.D."/>
            <person name="Liu B."/>
            <person name="Hao Y."/>
            <person name="Liao X.Y."/>
            <person name="Jiang Y.T."/>
            <person name="Sun W.H."/>
            <person name="Chen J."/>
            <person name="Chen Y.Q."/>
            <person name="Ai Y."/>
            <person name="Zhai J.W."/>
            <person name="Wu S.S."/>
            <person name="Zhou Z."/>
            <person name="Hsiao Y.Y."/>
            <person name="Wu W.L."/>
            <person name="Chen Y.Y."/>
            <person name="Lin Y.F."/>
            <person name="Hsu J.L."/>
            <person name="Li C.Y."/>
            <person name="Wang Z.W."/>
            <person name="Zhao X."/>
            <person name="Zhong W.Y."/>
            <person name="Ma X.K."/>
            <person name="Ma L."/>
            <person name="Huang J."/>
            <person name="Chen G.Z."/>
            <person name="Huang M.Z."/>
            <person name="Huang L."/>
            <person name="Peng D.H."/>
            <person name="Luo Y.B."/>
            <person name="Zou S.Q."/>
            <person name="Chen S.P."/>
            <person name="Lan S."/>
            <person name="Tsai W.C."/>
            <person name="Van de Peer Y."/>
            <person name="Liu Z.J."/>
        </authorList>
    </citation>
    <scope>NUCLEOTIDE SEQUENCE [LARGE SCALE GENOMIC DNA]</scope>
    <source>
        <strain evidence="1">Lor287</strain>
    </source>
</reference>
<accession>A0AAP0B0H6</accession>
<evidence type="ECO:0000313" key="2">
    <source>
        <dbReference type="Proteomes" id="UP001418222"/>
    </source>
</evidence>